<keyword evidence="1 2" id="KW-0812">Transmembrane</keyword>
<evidence type="ECO:0000313" key="2">
    <source>
        <dbReference type="EMBL" id="KFG29227.1"/>
    </source>
</evidence>
<dbReference type="Proteomes" id="UP000028828">
    <property type="component" value="Unassembled WGS sequence"/>
</dbReference>
<keyword evidence="1" id="KW-0472">Membrane</keyword>
<feature type="transmembrane region" description="Helical" evidence="1">
    <location>
        <begin position="255"/>
        <end position="278"/>
    </location>
</feature>
<dbReference type="AlphaFoldDB" id="A0A086JAQ9"/>
<keyword evidence="1" id="KW-1133">Transmembrane helix</keyword>
<evidence type="ECO:0000256" key="1">
    <source>
        <dbReference type="SAM" id="Phobius"/>
    </source>
</evidence>
<feature type="transmembrane region" description="Helical" evidence="1">
    <location>
        <begin position="211"/>
        <end position="234"/>
    </location>
</feature>
<dbReference type="VEuPathDB" id="ToxoDB:TGP89_209585"/>
<feature type="transmembrane region" description="Helical" evidence="1">
    <location>
        <begin position="176"/>
        <end position="199"/>
    </location>
</feature>
<proteinExistence type="predicted"/>
<name>A0A086JAQ9_TOXGO</name>
<feature type="transmembrane region" description="Helical" evidence="1">
    <location>
        <begin position="149"/>
        <end position="169"/>
    </location>
</feature>
<evidence type="ECO:0000313" key="3">
    <source>
        <dbReference type="Proteomes" id="UP000028828"/>
    </source>
</evidence>
<protein>
    <submittedName>
        <fullName evidence="2">Putative transmembrane protein</fullName>
    </submittedName>
</protein>
<organism evidence="2 3">
    <name type="scientific">Toxoplasma gondii p89</name>
    <dbReference type="NCBI Taxonomy" id="943119"/>
    <lineage>
        <taxon>Eukaryota</taxon>
        <taxon>Sar</taxon>
        <taxon>Alveolata</taxon>
        <taxon>Apicomplexa</taxon>
        <taxon>Conoidasida</taxon>
        <taxon>Coccidia</taxon>
        <taxon>Eucoccidiorida</taxon>
        <taxon>Eimeriorina</taxon>
        <taxon>Sarcocystidae</taxon>
        <taxon>Toxoplasma</taxon>
    </lineage>
</organism>
<sequence length="332" mass="35901">MAEKRAVMSKVETLVCVGMTLLSTLSLLITYYAASHGGVEKLAPYDLNADPCGGVAVGGDRVFLYYPELGNMALAVCVSECPGVETNKTVKLPNGKGGVRDHRFSPSQLVIGEYCLPERVNATDFVSSTQLQTDVVHGVFRDIAKSTEFLFAFAFVCVFSCFGWLKVLYLARSLRVVSFLLVDCLPFVSSAIFIVSASFTLQASPFTKATAVWVVVTGFLIKLPVTFGMLRYLVTSSYERGRSLTLAGIQALFEMPDLVTALIATMLFSGVLVIWNAWMCAAVLTIGRPVPKPLTSDAGEILGVETDFLAPAWRPVALGVVILSHLLQTETS</sequence>
<reference evidence="2 3" key="1">
    <citation type="submission" date="2014-03" db="EMBL/GenBank/DDBJ databases">
        <authorList>
            <person name="Sibley D."/>
            <person name="Venepally P."/>
            <person name="Karamycheva S."/>
            <person name="Hadjithomas M."/>
            <person name="Khan A."/>
            <person name="Brunk B."/>
            <person name="Roos D."/>
            <person name="Caler E."/>
            <person name="Lorenzi H."/>
        </authorList>
    </citation>
    <scope>NUCLEOTIDE SEQUENCE [LARGE SCALE GENOMIC DNA]</scope>
    <source>
        <strain evidence="3">p89</strain>
    </source>
</reference>
<dbReference type="OrthoDB" id="354141at2759"/>
<comment type="caution">
    <text evidence="2">The sequence shown here is derived from an EMBL/GenBank/DDBJ whole genome shotgun (WGS) entry which is preliminary data.</text>
</comment>
<gene>
    <name evidence="2" type="ORF">TGP89_209585</name>
</gene>
<feature type="transmembrane region" description="Helical" evidence="1">
    <location>
        <begin position="12"/>
        <end position="34"/>
    </location>
</feature>
<dbReference type="EMBL" id="AEYI02002200">
    <property type="protein sequence ID" value="KFG29227.1"/>
    <property type="molecule type" value="Genomic_DNA"/>
</dbReference>
<accession>A0A086JAQ9</accession>